<comment type="caution">
    <text evidence="8">The sequence shown here is derived from an EMBL/GenBank/DDBJ whole genome shotgun (WGS) entry which is preliminary data.</text>
</comment>
<dbReference type="CDD" id="cd00130">
    <property type="entry name" value="PAS"/>
    <property type="match status" value="1"/>
</dbReference>
<dbReference type="GO" id="GO:0004673">
    <property type="term" value="F:protein histidine kinase activity"/>
    <property type="evidence" value="ECO:0007669"/>
    <property type="project" value="UniProtKB-EC"/>
</dbReference>
<keyword evidence="9" id="KW-1185">Reference proteome</keyword>
<dbReference type="InterPro" id="IPR013656">
    <property type="entry name" value="PAS_4"/>
</dbReference>
<keyword evidence="4" id="KW-0808">Transferase</keyword>
<reference evidence="8 9" key="1">
    <citation type="submission" date="2018-04" db="EMBL/GenBank/DDBJ databases">
        <title>The genome sequence of Caulobacter sp. 744.</title>
        <authorList>
            <person name="Gao J."/>
            <person name="Sun J."/>
        </authorList>
    </citation>
    <scope>NUCLEOTIDE SEQUENCE [LARGE SCALE GENOMIC DNA]</scope>
    <source>
        <strain evidence="8 9">774</strain>
    </source>
</reference>
<evidence type="ECO:0000256" key="3">
    <source>
        <dbReference type="ARBA" id="ARBA00022553"/>
    </source>
</evidence>
<dbReference type="EC" id="2.7.13.3" evidence="2"/>
<dbReference type="Gene3D" id="1.10.10.10">
    <property type="entry name" value="Winged helix-like DNA-binding domain superfamily/Winged helix DNA-binding domain"/>
    <property type="match status" value="1"/>
</dbReference>
<dbReference type="PROSITE" id="PS50043">
    <property type="entry name" value="HTH_LUXR_2"/>
    <property type="match status" value="1"/>
</dbReference>
<evidence type="ECO:0000313" key="9">
    <source>
        <dbReference type="Proteomes" id="UP000245073"/>
    </source>
</evidence>
<sequence length="616" mass="68113">MQAPPEPKSFWSQTRRETAQFLHASGSCAETIRTLAWEKTSMGAISQWDPGLVSTLNLMLDTRFAMFLTWGPDNCLLYNDAYAPVLSGKSSCMGRSFESVFPEAWERTGPLLREALGGKSIYLEDFQVPLERDGRLSDTWWSFCYSPIRSESGTISGVLGVVHETTRRVLAERALRSSETAFRYVADKVPALMWRSDPQGRLEWVNQRLEDFTAASQLPGARWDDLVHPEDRSLGAALHRACVVDGRPFEAQQRLRRDDGAYRWHLVRAQQVFDDAGRLVIWCGSAVDIDDWRAAADEISERDGRFHEILHAPASLMWSADVASRRIEGLNPVFRASWALPSGATSMRWEDWVATLLPDDRGAMLAVFDRVAAGDTLHWDFRGEAPDGTPRWFHATAFPIPDRHGAITKIGGLLVEMTRRTDARVYIVDASDSEPLHRALPGDVYKIRRFDDLSVFLSVSDDLLPGVVMIGPSAPLPQIVAAAPSLKTTAARLPWIVVGTLDNQLGDVVLLMKHGASNVLPADAPGEIYRAAVQAALPLHAPTPAPSGRPSAQQRIAELSLRERQVLEGLVAGGTNKSIAQKLGLSPRTVETYRAQLMDRLGVRTLAELLRVAADA</sequence>
<dbReference type="SMART" id="SM00421">
    <property type="entry name" value="HTH_LUXR"/>
    <property type="match status" value="1"/>
</dbReference>
<dbReference type="InterPro" id="IPR000014">
    <property type="entry name" value="PAS"/>
</dbReference>
<dbReference type="Pfam" id="PF08447">
    <property type="entry name" value="PAS_3"/>
    <property type="match status" value="2"/>
</dbReference>
<dbReference type="SMART" id="SM00091">
    <property type="entry name" value="PAS"/>
    <property type="match status" value="2"/>
</dbReference>
<dbReference type="AlphaFoldDB" id="A0A2T9JEN7"/>
<dbReference type="Proteomes" id="UP000245073">
    <property type="component" value="Unassembled WGS sequence"/>
</dbReference>
<feature type="domain" description="HTH luxR-type" evidence="6">
    <location>
        <begin position="552"/>
        <end position="616"/>
    </location>
</feature>
<feature type="domain" description="PAC" evidence="7">
    <location>
        <begin position="124"/>
        <end position="177"/>
    </location>
</feature>
<feature type="domain" description="PAC" evidence="7">
    <location>
        <begin position="377"/>
        <end position="429"/>
    </location>
</feature>
<dbReference type="InterPro" id="IPR000700">
    <property type="entry name" value="PAS-assoc_C"/>
</dbReference>
<evidence type="ECO:0000256" key="5">
    <source>
        <dbReference type="ARBA" id="ARBA00022777"/>
    </source>
</evidence>
<organism evidence="8 9">
    <name type="scientific">Caulobacter endophyticus</name>
    <dbReference type="NCBI Taxonomy" id="2172652"/>
    <lineage>
        <taxon>Bacteria</taxon>
        <taxon>Pseudomonadati</taxon>
        <taxon>Pseudomonadota</taxon>
        <taxon>Alphaproteobacteria</taxon>
        <taxon>Caulobacterales</taxon>
        <taxon>Caulobacteraceae</taxon>
        <taxon>Caulobacter</taxon>
    </lineage>
</organism>
<dbReference type="SUPFAM" id="SSF55785">
    <property type="entry name" value="PYP-like sensor domain (PAS domain)"/>
    <property type="match status" value="3"/>
</dbReference>
<proteinExistence type="predicted"/>
<dbReference type="InterPro" id="IPR036388">
    <property type="entry name" value="WH-like_DNA-bd_sf"/>
</dbReference>
<dbReference type="InterPro" id="IPR000792">
    <property type="entry name" value="Tscrpt_reg_LuxR_C"/>
</dbReference>
<evidence type="ECO:0000256" key="4">
    <source>
        <dbReference type="ARBA" id="ARBA00022679"/>
    </source>
</evidence>
<dbReference type="NCBIfam" id="TIGR00229">
    <property type="entry name" value="sensory_box"/>
    <property type="match status" value="1"/>
</dbReference>
<comment type="catalytic activity">
    <reaction evidence="1">
        <text>ATP + protein L-histidine = ADP + protein N-phospho-L-histidine.</text>
        <dbReference type="EC" id="2.7.13.3"/>
    </reaction>
</comment>
<dbReference type="Pfam" id="PF00196">
    <property type="entry name" value="GerE"/>
    <property type="match status" value="1"/>
</dbReference>
<dbReference type="EMBL" id="QDKQ01000077">
    <property type="protein sequence ID" value="PVM82155.1"/>
    <property type="molecule type" value="Genomic_DNA"/>
</dbReference>
<gene>
    <name evidence="8" type="ORF">DDF67_24435</name>
</gene>
<dbReference type="InterPro" id="IPR035965">
    <property type="entry name" value="PAS-like_dom_sf"/>
</dbReference>
<dbReference type="PROSITE" id="PS50113">
    <property type="entry name" value="PAC"/>
    <property type="match status" value="3"/>
</dbReference>
<dbReference type="InterPro" id="IPR013655">
    <property type="entry name" value="PAS_fold_3"/>
</dbReference>
<evidence type="ECO:0000313" key="8">
    <source>
        <dbReference type="EMBL" id="PVM82155.1"/>
    </source>
</evidence>
<dbReference type="GO" id="GO:0003677">
    <property type="term" value="F:DNA binding"/>
    <property type="evidence" value="ECO:0007669"/>
    <property type="project" value="InterPro"/>
</dbReference>
<dbReference type="PANTHER" id="PTHR43304">
    <property type="entry name" value="PHYTOCHROME-LIKE PROTEIN CPH1"/>
    <property type="match status" value="1"/>
</dbReference>
<protein>
    <recommendedName>
        <fullName evidence="2">histidine kinase</fullName>
        <ecNumber evidence="2">2.7.13.3</ecNumber>
    </recommendedName>
</protein>
<dbReference type="GO" id="GO:0006355">
    <property type="term" value="P:regulation of DNA-templated transcription"/>
    <property type="evidence" value="ECO:0007669"/>
    <property type="project" value="InterPro"/>
</dbReference>
<name>A0A2T9JEN7_9CAUL</name>
<dbReference type="SMART" id="SM00086">
    <property type="entry name" value="PAC"/>
    <property type="match status" value="3"/>
</dbReference>
<evidence type="ECO:0000259" key="6">
    <source>
        <dbReference type="PROSITE" id="PS50043"/>
    </source>
</evidence>
<keyword evidence="3" id="KW-0597">Phosphoprotein</keyword>
<dbReference type="CDD" id="cd06170">
    <property type="entry name" value="LuxR_C_like"/>
    <property type="match status" value="1"/>
</dbReference>
<dbReference type="Pfam" id="PF08448">
    <property type="entry name" value="PAS_4"/>
    <property type="match status" value="1"/>
</dbReference>
<dbReference type="PRINTS" id="PR00038">
    <property type="entry name" value="HTHLUXR"/>
</dbReference>
<dbReference type="Gene3D" id="3.30.450.20">
    <property type="entry name" value="PAS domain"/>
    <property type="match status" value="3"/>
</dbReference>
<evidence type="ECO:0000256" key="1">
    <source>
        <dbReference type="ARBA" id="ARBA00000085"/>
    </source>
</evidence>
<keyword evidence="5" id="KW-0418">Kinase</keyword>
<evidence type="ECO:0000259" key="7">
    <source>
        <dbReference type="PROSITE" id="PS50113"/>
    </source>
</evidence>
<dbReference type="SUPFAM" id="SSF46894">
    <property type="entry name" value="C-terminal effector domain of the bipartite response regulators"/>
    <property type="match status" value="1"/>
</dbReference>
<feature type="domain" description="PAC" evidence="7">
    <location>
        <begin position="249"/>
        <end position="301"/>
    </location>
</feature>
<evidence type="ECO:0000256" key="2">
    <source>
        <dbReference type="ARBA" id="ARBA00012438"/>
    </source>
</evidence>
<dbReference type="FunFam" id="3.30.450.20:FF:000099">
    <property type="entry name" value="Sensory box sensor histidine kinase"/>
    <property type="match status" value="1"/>
</dbReference>
<accession>A0A2T9JEN7</accession>
<dbReference type="InterPro" id="IPR001610">
    <property type="entry name" value="PAC"/>
</dbReference>
<dbReference type="InterPro" id="IPR052162">
    <property type="entry name" value="Sensor_kinase/Photoreceptor"/>
</dbReference>
<dbReference type="PANTHER" id="PTHR43304:SF1">
    <property type="entry name" value="PAC DOMAIN-CONTAINING PROTEIN"/>
    <property type="match status" value="1"/>
</dbReference>
<dbReference type="InterPro" id="IPR016032">
    <property type="entry name" value="Sig_transdc_resp-reg_C-effctor"/>
</dbReference>